<feature type="chain" id="PRO_5009926572" evidence="2">
    <location>
        <begin position="23"/>
        <end position="343"/>
    </location>
</feature>
<dbReference type="Pfam" id="PF18962">
    <property type="entry name" value="Por_Secre_tail"/>
    <property type="match status" value="1"/>
</dbReference>
<gene>
    <name evidence="4" type="ORF">BBH99_05850</name>
    <name evidence="5" type="ORF">SAMN05444407_11285</name>
</gene>
<evidence type="ECO:0000313" key="5">
    <source>
        <dbReference type="EMBL" id="SHM29811.1"/>
    </source>
</evidence>
<organism evidence="5 7">
    <name type="scientific">Chryseobacterium contaminans</name>
    <dbReference type="NCBI Taxonomy" id="1423959"/>
    <lineage>
        <taxon>Bacteria</taxon>
        <taxon>Pseudomonadati</taxon>
        <taxon>Bacteroidota</taxon>
        <taxon>Flavobacteriia</taxon>
        <taxon>Flavobacteriales</taxon>
        <taxon>Weeksellaceae</taxon>
        <taxon>Chryseobacterium group</taxon>
        <taxon>Chryseobacterium</taxon>
    </lineage>
</organism>
<evidence type="ECO:0000256" key="1">
    <source>
        <dbReference type="ARBA" id="ARBA00022729"/>
    </source>
</evidence>
<dbReference type="EMBL" id="MAYF01000068">
    <property type="protein sequence ID" value="OCA79587.1"/>
    <property type="molecule type" value="Genomic_DNA"/>
</dbReference>
<dbReference type="OrthoDB" id="9805760at2"/>
<evidence type="ECO:0000259" key="3">
    <source>
        <dbReference type="Pfam" id="PF18962"/>
    </source>
</evidence>
<evidence type="ECO:0000313" key="4">
    <source>
        <dbReference type="EMBL" id="OCA79587.1"/>
    </source>
</evidence>
<protein>
    <submittedName>
        <fullName evidence="5">Por secretion system C-terminal sorting domain-containing protein</fullName>
    </submittedName>
</protein>
<proteinExistence type="predicted"/>
<evidence type="ECO:0000313" key="6">
    <source>
        <dbReference type="Proteomes" id="UP000093508"/>
    </source>
</evidence>
<keyword evidence="1 2" id="KW-0732">Signal</keyword>
<dbReference type="NCBIfam" id="TIGR04183">
    <property type="entry name" value="Por_Secre_tail"/>
    <property type="match status" value="1"/>
</dbReference>
<dbReference type="RefSeq" id="WP_066693197.1">
    <property type="nucleotide sequence ID" value="NZ_FRBM01000012.1"/>
</dbReference>
<name>A0A1M7HMN6_9FLAO</name>
<dbReference type="InterPro" id="IPR026444">
    <property type="entry name" value="Secre_tail"/>
</dbReference>
<dbReference type="AlphaFoldDB" id="A0A1M7HMN6"/>
<evidence type="ECO:0000313" key="7">
    <source>
        <dbReference type="Proteomes" id="UP000184069"/>
    </source>
</evidence>
<dbReference type="Proteomes" id="UP000093508">
    <property type="component" value="Unassembled WGS sequence"/>
</dbReference>
<dbReference type="EMBL" id="FRBM01000012">
    <property type="protein sequence ID" value="SHM29811.1"/>
    <property type="molecule type" value="Genomic_DNA"/>
</dbReference>
<sequence>MAENLFFAIKSLGLGILLVAGAALNGQQSCNNTDPGNNSGDLGCVTFSYQGQSVVYTTVRAADGNVWLLQNLGSERVAEALDDEESYGDLFQWGRWDDGHQLRNSPLISSPSDNTPEGLPGSGSFIIGSPGWWSSNGADDKWAGTGLAEVTETMGADPCRVIGLEWKLPSQADWANVVQAENIISPVKAYGGNLKLPMGGYRSSSDGGFTFVGKRGYFWSSNAATTGGKYLYIGSTVANASAGGPRGQGASVRCMKSQEQLGTADIHPRQNRIDVYPNPVKGILTLKSDSLIEHVRIINAAGQRVEASFSGTQINMNNLPSDLYIIELKLNNGESIVKKIIKN</sequence>
<accession>A0A1M7HMN6</accession>
<feature type="domain" description="Secretion system C-terminal sorting" evidence="3">
    <location>
        <begin position="275"/>
        <end position="341"/>
    </location>
</feature>
<dbReference type="Proteomes" id="UP000184069">
    <property type="component" value="Unassembled WGS sequence"/>
</dbReference>
<dbReference type="STRING" id="1423959.SAMN05444407_11285"/>
<feature type="signal peptide" evidence="2">
    <location>
        <begin position="1"/>
        <end position="22"/>
    </location>
</feature>
<keyword evidence="6" id="KW-1185">Reference proteome</keyword>
<reference evidence="5 7" key="2">
    <citation type="submission" date="2016-11" db="EMBL/GenBank/DDBJ databases">
        <authorList>
            <person name="Jaros S."/>
            <person name="Januszkiewicz K."/>
            <person name="Wedrychowicz H."/>
        </authorList>
    </citation>
    <scope>NUCLEOTIDE SEQUENCE [LARGE SCALE GENOMIC DNA]</scope>
    <source>
        <strain evidence="5 7">DSM 27621</strain>
    </source>
</reference>
<reference evidence="4 6" key="1">
    <citation type="submission" date="2016-07" db="EMBL/GenBank/DDBJ databases">
        <authorList>
            <person name="Jeong J.-J."/>
            <person name="Kim D.W."/>
            <person name="Sang M.K."/>
            <person name="Choi I.-G."/>
            <person name="Kim K.D."/>
        </authorList>
    </citation>
    <scope>NUCLEOTIDE SEQUENCE [LARGE SCALE GENOMIC DNA]</scope>
    <source>
        <strain evidence="4 6">C-26</strain>
    </source>
</reference>
<evidence type="ECO:0000256" key="2">
    <source>
        <dbReference type="SAM" id="SignalP"/>
    </source>
</evidence>